<dbReference type="FunFam" id="1.20.58.220:FF:000002">
    <property type="entry name" value="Phosphate-specific transport system accessory protein PhoU"/>
    <property type="match status" value="1"/>
</dbReference>
<gene>
    <name evidence="8" type="primary">phoU</name>
    <name evidence="8" type="ORF">DPBNPPHM_02977</name>
</gene>
<dbReference type="GO" id="GO:0030643">
    <property type="term" value="P:intracellular phosphate ion homeostasis"/>
    <property type="evidence" value="ECO:0007669"/>
    <property type="project" value="InterPro"/>
</dbReference>
<comment type="subunit">
    <text evidence="6">Homodimer.</text>
</comment>
<comment type="similarity">
    <text evidence="2 6">Belongs to the PhoU family.</text>
</comment>
<dbReference type="GO" id="GO:0005737">
    <property type="term" value="C:cytoplasm"/>
    <property type="evidence" value="ECO:0007669"/>
    <property type="project" value="UniProtKB-SubCell"/>
</dbReference>
<reference evidence="8 9" key="1">
    <citation type="submission" date="2019-11" db="EMBL/GenBank/DDBJ databases">
        <authorList>
            <person name="Holert J."/>
        </authorList>
    </citation>
    <scope>NUCLEOTIDE SEQUENCE [LARGE SCALE GENOMIC DNA]</scope>
    <source>
        <strain evidence="8">BC5_2</strain>
    </source>
</reference>
<protein>
    <recommendedName>
        <fullName evidence="6">Phosphate-specific transport system accessory protein PhoU</fullName>
    </recommendedName>
</protein>
<dbReference type="EMBL" id="CACSII010000002">
    <property type="protein sequence ID" value="CAA0091106.1"/>
    <property type="molecule type" value="Genomic_DNA"/>
</dbReference>
<accession>A0A5S9NKV6</accession>
<dbReference type="PIRSF" id="PIRSF003107">
    <property type="entry name" value="PhoU"/>
    <property type="match status" value="1"/>
</dbReference>
<evidence type="ECO:0000256" key="2">
    <source>
        <dbReference type="ARBA" id="ARBA00008107"/>
    </source>
</evidence>
<evidence type="ECO:0000313" key="8">
    <source>
        <dbReference type="EMBL" id="CAA0091106.1"/>
    </source>
</evidence>
<dbReference type="SUPFAM" id="SSF109755">
    <property type="entry name" value="PhoU-like"/>
    <property type="match status" value="1"/>
</dbReference>
<dbReference type="GO" id="GO:0006817">
    <property type="term" value="P:phosphate ion transport"/>
    <property type="evidence" value="ECO:0007669"/>
    <property type="project" value="UniProtKB-KW"/>
</dbReference>
<organism evidence="8 9">
    <name type="scientific">BD1-7 clade bacterium</name>
    <dbReference type="NCBI Taxonomy" id="2029982"/>
    <lineage>
        <taxon>Bacteria</taxon>
        <taxon>Pseudomonadati</taxon>
        <taxon>Pseudomonadota</taxon>
        <taxon>Gammaproteobacteria</taxon>
        <taxon>Cellvibrionales</taxon>
        <taxon>Spongiibacteraceae</taxon>
        <taxon>BD1-7 clade</taxon>
    </lineage>
</organism>
<evidence type="ECO:0000256" key="4">
    <source>
        <dbReference type="ARBA" id="ARBA00022490"/>
    </source>
</evidence>
<evidence type="ECO:0000256" key="6">
    <source>
        <dbReference type="PIRNR" id="PIRNR003107"/>
    </source>
</evidence>
<dbReference type="InterPro" id="IPR038078">
    <property type="entry name" value="PhoU-like_sf"/>
</dbReference>
<dbReference type="GO" id="GO:0045936">
    <property type="term" value="P:negative regulation of phosphate metabolic process"/>
    <property type="evidence" value="ECO:0007669"/>
    <property type="project" value="InterPro"/>
</dbReference>
<dbReference type="Proteomes" id="UP000434580">
    <property type="component" value="Unassembled WGS sequence"/>
</dbReference>
<dbReference type="NCBIfam" id="TIGR02135">
    <property type="entry name" value="phoU_full"/>
    <property type="match status" value="1"/>
</dbReference>
<dbReference type="FunFam" id="1.20.58.220:FF:000001">
    <property type="entry name" value="Phosphate-specific transport system accessory protein PhoU"/>
    <property type="match status" value="1"/>
</dbReference>
<dbReference type="PANTHER" id="PTHR42930">
    <property type="entry name" value="PHOSPHATE-SPECIFIC TRANSPORT SYSTEM ACCESSORY PROTEIN PHOU"/>
    <property type="match status" value="1"/>
</dbReference>
<evidence type="ECO:0000256" key="3">
    <source>
        <dbReference type="ARBA" id="ARBA00022448"/>
    </source>
</evidence>
<evidence type="ECO:0000259" key="7">
    <source>
        <dbReference type="Pfam" id="PF01895"/>
    </source>
</evidence>
<keyword evidence="3 6" id="KW-0813">Transport</keyword>
<name>A0A5S9NKV6_9GAMM</name>
<dbReference type="PANTHER" id="PTHR42930:SF3">
    <property type="entry name" value="PHOSPHATE-SPECIFIC TRANSPORT SYSTEM ACCESSORY PROTEIN PHOU"/>
    <property type="match status" value="1"/>
</dbReference>
<evidence type="ECO:0000256" key="1">
    <source>
        <dbReference type="ARBA" id="ARBA00004496"/>
    </source>
</evidence>
<dbReference type="InterPro" id="IPR026022">
    <property type="entry name" value="PhoU_dom"/>
</dbReference>
<dbReference type="OrthoDB" id="9814256at2"/>
<keyword evidence="4 6" id="KW-0963">Cytoplasm</keyword>
<dbReference type="Pfam" id="PF01895">
    <property type="entry name" value="PhoU"/>
    <property type="match status" value="2"/>
</dbReference>
<comment type="subcellular location">
    <subcellularLocation>
        <location evidence="1 6">Cytoplasm</location>
    </subcellularLocation>
</comment>
<keyword evidence="5 6" id="KW-0592">Phosphate transport</keyword>
<comment type="function">
    <text evidence="6">Plays a role in the regulation of phosphate uptake.</text>
</comment>
<dbReference type="Gene3D" id="1.20.58.220">
    <property type="entry name" value="Phosphate transport system protein phou homolog 2, domain 2"/>
    <property type="match status" value="2"/>
</dbReference>
<evidence type="ECO:0000256" key="5">
    <source>
        <dbReference type="ARBA" id="ARBA00022592"/>
    </source>
</evidence>
<feature type="domain" description="PhoU" evidence="7">
    <location>
        <begin position="129"/>
        <end position="214"/>
    </location>
</feature>
<dbReference type="AlphaFoldDB" id="A0A5S9NKV6"/>
<feature type="domain" description="PhoU" evidence="7">
    <location>
        <begin position="26"/>
        <end position="110"/>
    </location>
</feature>
<proteinExistence type="inferred from homology"/>
<evidence type="ECO:0000313" key="9">
    <source>
        <dbReference type="Proteomes" id="UP000434580"/>
    </source>
</evidence>
<dbReference type="InterPro" id="IPR028366">
    <property type="entry name" value="PhoU"/>
</dbReference>
<sequence>MESEGYTDHISRQFNEELDEVRSRTLEMGGLVESQVANAVHSLIELDVAKAEDVRAKDDAVNQMEIMIDEECARILARRQPAASDLRLVLMTTKIISDLERIGDESSKIALHAVGLAESGDETRGFIEIRHLGAHVGQMVHDALDAFARMDTQQALRVAQEDKKVDLEYGSALREMMSVMIEDPRSISRIINVIWALRSLERIGDHARNIAEHVVYLVKGQDVRHVGLTEMENRIQD</sequence>